<keyword evidence="5" id="KW-1185">Reference proteome</keyword>
<feature type="compositionally biased region" description="Polar residues" evidence="2">
    <location>
        <begin position="181"/>
        <end position="199"/>
    </location>
</feature>
<dbReference type="PROSITE" id="PS50114">
    <property type="entry name" value="GATA_ZN_FINGER_2"/>
    <property type="match status" value="1"/>
</dbReference>
<evidence type="ECO:0000256" key="2">
    <source>
        <dbReference type="SAM" id="MobiDB-lite"/>
    </source>
</evidence>
<evidence type="ECO:0000313" key="4">
    <source>
        <dbReference type="EMBL" id="WIA12420.1"/>
    </source>
</evidence>
<dbReference type="Gene3D" id="3.30.50.10">
    <property type="entry name" value="Erythroid Transcription Factor GATA-1, subunit A"/>
    <property type="match status" value="1"/>
</dbReference>
<feature type="region of interest" description="Disordered" evidence="2">
    <location>
        <begin position="173"/>
        <end position="210"/>
    </location>
</feature>
<name>A0ABY8TTK2_TETOB</name>
<proteinExistence type="predicted"/>
<feature type="domain" description="GATA-type" evidence="3">
    <location>
        <begin position="127"/>
        <end position="165"/>
    </location>
</feature>
<organism evidence="4 5">
    <name type="scientific">Tetradesmus obliquus</name>
    <name type="common">Green alga</name>
    <name type="synonym">Acutodesmus obliquus</name>
    <dbReference type="NCBI Taxonomy" id="3088"/>
    <lineage>
        <taxon>Eukaryota</taxon>
        <taxon>Viridiplantae</taxon>
        <taxon>Chlorophyta</taxon>
        <taxon>core chlorophytes</taxon>
        <taxon>Chlorophyceae</taxon>
        <taxon>CS clade</taxon>
        <taxon>Sphaeropleales</taxon>
        <taxon>Scenedesmaceae</taxon>
        <taxon>Tetradesmus</taxon>
    </lineage>
</organism>
<sequence>MWSNSAAAAAGPAFFNILSSMMMQHQQRQQPGFAIDPLNTGLLTNIGHAAASATTVGTAVNTTAPAANHFYNLNIQAAGSLPGSLPNSLPGSPSFPHSTLPGSLSTAAAAAAAAFSNASLGTSSCGEACDKTCSHCGKVEQRQWRKRGDGTLLCNRCFMWRRNHGGIALPPLDTAPMQPAISKQHSLGPRASSSGGNITHSKHGRHTNLSMNRVLQDLAGLPEAEQEMSHGSRHGSGSYSAPASPARPRSRSGSAASSPARRRRAASPDDPEYRPRGNSKLSRSTSHASDDLSAAAAAAGAAARNSTDTAAALGVGMLQQQGGLSAGPSLSPAAIAKAEQAQAAAAAGAINPHVYRAILTALAAGAPADSIDLVSTQRKFEVMEQQLHVPRSPAAAHLLSRMTAMSP</sequence>
<gene>
    <name evidence="4" type="ORF">OEZ85_012461</name>
</gene>
<evidence type="ECO:0000313" key="5">
    <source>
        <dbReference type="Proteomes" id="UP001244341"/>
    </source>
</evidence>
<accession>A0ABY8TTK2</accession>
<keyword evidence="1" id="KW-0479">Metal-binding</keyword>
<feature type="compositionally biased region" description="Low complexity" evidence="2">
    <location>
        <begin position="235"/>
        <end position="259"/>
    </location>
</feature>
<dbReference type="Proteomes" id="UP001244341">
    <property type="component" value="Chromosome 3b"/>
</dbReference>
<keyword evidence="1" id="KW-0863">Zinc-finger</keyword>
<dbReference type="EMBL" id="CP126210">
    <property type="protein sequence ID" value="WIA12420.1"/>
    <property type="molecule type" value="Genomic_DNA"/>
</dbReference>
<dbReference type="SUPFAM" id="SSF57716">
    <property type="entry name" value="Glucocorticoid receptor-like (DNA-binding domain)"/>
    <property type="match status" value="1"/>
</dbReference>
<dbReference type="InterPro" id="IPR013088">
    <property type="entry name" value="Znf_NHR/GATA"/>
</dbReference>
<dbReference type="InterPro" id="IPR000679">
    <property type="entry name" value="Znf_GATA"/>
</dbReference>
<evidence type="ECO:0000259" key="3">
    <source>
        <dbReference type="PROSITE" id="PS50114"/>
    </source>
</evidence>
<evidence type="ECO:0000256" key="1">
    <source>
        <dbReference type="PROSITE-ProRule" id="PRU00094"/>
    </source>
</evidence>
<reference evidence="4 5" key="1">
    <citation type="submission" date="2023-05" db="EMBL/GenBank/DDBJ databases">
        <title>A 100% complete, gapless, phased diploid assembly of the Scenedesmus obliquus UTEX 3031 genome.</title>
        <authorList>
            <person name="Biondi T.C."/>
            <person name="Hanschen E.R."/>
            <person name="Kwon T."/>
            <person name="Eng W."/>
            <person name="Kruse C.P.S."/>
            <person name="Koehler S.I."/>
            <person name="Kunde Y."/>
            <person name="Gleasner C.D."/>
            <person name="You Mak K.T."/>
            <person name="Polle J."/>
            <person name="Hovde B.T."/>
            <person name="Starkenburg S.R."/>
        </authorList>
    </citation>
    <scope>NUCLEOTIDE SEQUENCE [LARGE SCALE GENOMIC DNA]</scope>
    <source>
        <strain evidence="4 5">DOE0152z</strain>
    </source>
</reference>
<keyword evidence="1" id="KW-0862">Zinc</keyword>
<feature type="region of interest" description="Disordered" evidence="2">
    <location>
        <begin position="224"/>
        <end position="289"/>
    </location>
</feature>
<protein>
    <recommendedName>
        <fullName evidence="3">GATA-type domain-containing protein</fullName>
    </recommendedName>
</protein>